<reference evidence="1" key="2">
    <citation type="submission" date="2016-06" db="EMBL/GenBank/DDBJ databases">
        <title>The genome of a short-lived fish provides insights into sex chromosome evolution and the genetic control of aging.</title>
        <authorList>
            <person name="Reichwald K."/>
            <person name="Felder M."/>
            <person name="Petzold A."/>
            <person name="Koch P."/>
            <person name="Groth M."/>
            <person name="Platzer M."/>
        </authorList>
    </citation>
    <scope>NUCLEOTIDE SEQUENCE</scope>
    <source>
        <tissue evidence="1">Brain</tissue>
    </source>
</reference>
<protein>
    <submittedName>
        <fullName evidence="1">Collagen, type XVII, alpha 1</fullName>
    </submittedName>
</protein>
<accession>A0A1A8P914</accession>
<dbReference type="EMBL" id="HAEH01005898">
    <property type="protein sequence ID" value="SBR77753.1"/>
    <property type="molecule type" value="Transcribed_RNA"/>
</dbReference>
<organism evidence="1">
    <name type="scientific">Nothobranchius rachovii</name>
    <name type="common">bluefin notho</name>
    <dbReference type="NCBI Taxonomy" id="451742"/>
    <lineage>
        <taxon>Eukaryota</taxon>
        <taxon>Metazoa</taxon>
        <taxon>Chordata</taxon>
        <taxon>Craniata</taxon>
        <taxon>Vertebrata</taxon>
        <taxon>Euteleostomi</taxon>
        <taxon>Actinopterygii</taxon>
        <taxon>Neopterygii</taxon>
        <taxon>Teleostei</taxon>
        <taxon>Neoteleostei</taxon>
        <taxon>Acanthomorphata</taxon>
        <taxon>Ovalentaria</taxon>
        <taxon>Atherinomorphae</taxon>
        <taxon>Cyprinodontiformes</taxon>
        <taxon>Nothobranchiidae</taxon>
        <taxon>Nothobranchius</taxon>
    </lineage>
</organism>
<feature type="non-terminal residue" evidence="1">
    <location>
        <position position="167"/>
    </location>
</feature>
<dbReference type="AlphaFoldDB" id="A0A1A8P914"/>
<evidence type="ECO:0000313" key="1">
    <source>
        <dbReference type="EMBL" id="SBR77753.1"/>
    </source>
</evidence>
<dbReference type="GO" id="GO:0005581">
    <property type="term" value="C:collagen trimer"/>
    <property type="evidence" value="ECO:0007669"/>
    <property type="project" value="UniProtKB-KW"/>
</dbReference>
<reference evidence="1" key="1">
    <citation type="submission" date="2016-05" db="EMBL/GenBank/DDBJ databases">
        <authorList>
            <person name="Lavstsen T."/>
            <person name="Jespersen J.S."/>
        </authorList>
    </citation>
    <scope>NUCLEOTIDE SEQUENCE</scope>
    <source>
        <tissue evidence="1">Brain</tissue>
    </source>
</reference>
<feature type="non-terminal residue" evidence="1">
    <location>
        <position position="1"/>
    </location>
</feature>
<proteinExistence type="predicted"/>
<gene>
    <name evidence="1" type="primary">COL17A1</name>
</gene>
<keyword evidence="1" id="KW-0176">Collagen</keyword>
<name>A0A1A8P914_9TELE</name>
<sequence length="167" mass="19036">QEVRASLVGKVNRDHLGKSSVRIILIPWPSLDLRGQLDLQVLQDFLVYLVPLVLLVFRDNQVLKEIVGREETKESKVHVESRGLVLLAQQDPQGLQENLDLRALLVMVNKVHRAAEVLLETQVLVLLDLQERKENLAALCPHQKPSLLDHLDLQDLQAHRVHQVMKV</sequence>